<dbReference type="EMBL" id="JAEACQ010000122">
    <property type="protein sequence ID" value="MBL7625891.1"/>
    <property type="molecule type" value="Genomic_DNA"/>
</dbReference>
<dbReference type="SUPFAM" id="SSF53335">
    <property type="entry name" value="S-adenosyl-L-methionine-dependent methyltransferases"/>
    <property type="match status" value="1"/>
</dbReference>
<feature type="compositionally biased region" description="Basic and acidic residues" evidence="2">
    <location>
        <begin position="1"/>
        <end position="11"/>
    </location>
</feature>
<sequence length="547" mass="56118">MAHQRDTEAGRDPNVGPGAEAGQAPTTTRRRDWPPAGHGPYGSDRSDPAGRDPYPPDDGRHQPDHHQSEMPARPPAEHPHRDWAQRADRVAGRAWSWFSRIADQAGAHLPSHEPAQRPPAPGGARPGDGTAPRAESAPASARSRLTSAGGGHGRHVDLGHVDTITVDRFSPPTVQPTVQEPAPGTGTAPQTPPAPASPGPPPGPRARAATSEAPAAEPGTAPTPARDPEEAARAEAVGAGHTGAGHAGAGPTETGHPEAARAGAARQVRPAVGYALHGGQADAHRLATMARILEPSTDAFLTRLGIRPGWRCLDVGCGHGQVSLLLASRIRPGGRVVAVDGDPASLRVARRNAADVGAAIGFLSADAGGLPAGRGKFDLAYCRFLLGHLTDPLAALRAMAAAVRPGGTVAVEDGYFTLSTLATLAPVPALAELADVLSMTIRVHGGDPMIGPRLPALLAAAGLVDITVDPWSVPGSVLPLGVSLLEMLDAARAAAAEAGVATPAQLDRLRRELGTLSEADLAEVGQPTRLYQVAGHRPLPVRARAAA</sequence>
<feature type="compositionally biased region" description="Basic and acidic residues" evidence="2">
    <location>
        <begin position="75"/>
        <end position="90"/>
    </location>
</feature>
<evidence type="ECO:0000259" key="3">
    <source>
        <dbReference type="Pfam" id="PF13649"/>
    </source>
</evidence>
<dbReference type="Proteomes" id="UP000604475">
    <property type="component" value="Unassembled WGS sequence"/>
</dbReference>
<keyword evidence="4" id="KW-0489">Methyltransferase</keyword>
<keyword evidence="1" id="KW-0808">Transferase</keyword>
<feature type="region of interest" description="Disordered" evidence="2">
    <location>
        <begin position="106"/>
        <end position="266"/>
    </location>
</feature>
<dbReference type="PANTHER" id="PTHR43861:SF3">
    <property type="entry name" value="PUTATIVE (AFU_ORTHOLOGUE AFUA_2G14390)-RELATED"/>
    <property type="match status" value="1"/>
</dbReference>
<dbReference type="PANTHER" id="PTHR43861">
    <property type="entry name" value="TRANS-ACONITATE 2-METHYLTRANSFERASE-RELATED"/>
    <property type="match status" value="1"/>
</dbReference>
<evidence type="ECO:0000256" key="2">
    <source>
        <dbReference type="SAM" id="MobiDB-lite"/>
    </source>
</evidence>
<dbReference type="Pfam" id="PF13649">
    <property type="entry name" value="Methyltransf_25"/>
    <property type="match status" value="1"/>
</dbReference>
<evidence type="ECO:0000256" key="1">
    <source>
        <dbReference type="ARBA" id="ARBA00022679"/>
    </source>
</evidence>
<dbReference type="GO" id="GO:0008168">
    <property type="term" value="F:methyltransferase activity"/>
    <property type="evidence" value="ECO:0007669"/>
    <property type="project" value="UniProtKB-KW"/>
</dbReference>
<reference evidence="4" key="1">
    <citation type="submission" date="2020-12" db="EMBL/GenBank/DDBJ databases">
        <title>Genomic characterization of non-nitrogen-fixing Frankia strains.</title>
        <authorList>
            <person name="Carlos-Shanley C."/>
            <person name="Guerra T."/>
            <person name="Hahn D."/>
        </authorList>
    </citation>
    <scope>NUCLEOTIDE SEQUENCE</scope>
    <source>
        <strain evidence="4">CN6</strain>
    </source>
</reference>
<evidence type="ECO:0000313" key="4">
    <source>
        <dbReference type="EMBL" id="MBL7625891.1"/>
    </source>
</evidence>
<feature type="region of interest" description="Disordered" evidence="2">
    <location>
        <begin position="1"/>
        <end position="90"/>
    </location>
</feature>
<proteinExistence type="predicted"/>
<dbReference type="AlphaFoldDB" id="A0A937UPS7"/>
<feature type="compositionally biased region" description="Basic and acidic residues" evidence="2">
    <location>
        <begin position="57"/>
        <end position="68"/>
    </location>
</feature>
<feature type="compositionally biased region" description="Pro residues" evidence="2">
    <location>
        <begin position="190"/>
        <end position="204"/>
    </location>
</feature>
<dbReference type="CDD" id="cd02440">
    <property type="entry name" value="AdoMet_MTases"/>
    <property type="match status" value="1"/>
</dbReference>
<dbReference type="GO" id="GO:0032259">
    <property type="term" value="P:methylation"/>
    <property type="evidence" value="ECO:0007669"/>
    <property type="project" value="UniProtKB-KW"/>
</dbReference>
<feature type="domain" description="Methyltransferase" evidence="3">
    <location>
        <begin position="313"/>
        <end position="407"/>
    </location>
</feature>
<protein>
    <submittedName>
        <fullName evidence="4">Methyltransferase domain-containing protein</fullName>
    </submittedName>
</protein>
<dbReference type="InterPro" id="IPR029063">
    <property type="entry name" value="SAM-dependent_MTases_sf"/>
</dbReference>
<dbReference type="RefSeq" id="WP_203002985.1">
    <property type="nucleotide sequence ID" value="NZ_JADWYU010000097.1"/>
</dbReference>
<dbReference type="InterPro" id="IPR041698">
    <property type="entry name" value="Methyltransf_25"/>
</dbReference>
<comment type="caution">
    <text evidence="4">The sequence shown here is derived from an EMBL/GenBank/DDBJ whole genome shotgun (WGS) entry which is preliminary data.</text>
</comment>
<feature type="compositionally biased region" description="Low complexity" evidence="2">
    <location>
        <begin position="205"/>
        <end position="224"/>
    </location>
</feature>
<keyword evidence="5" id="KW-1185">Reference proteome</keyword>
<gene>
    <name evidence="4" type="ORF">I7412_01585</name>
</gene>
<organism evidence="4 5">
    <name type="scientific">Frankia nepalensis</name>
    <dbReference type="NCBI Taxonomy" id="1836974"/>
    <lineage>
        <taxon>Bacteria</taxon>
        <taxon>Bacillati</taxon>
        <taxon>Actinomycetota</taxon>
        <taxon>Actinomycetes</taxon>
        <taxon>Frankiales</taxon>
        <taxon>Frankiaceae</taxon>
        <taxon>Frankia</taxon>
    </lineage>
</organism>
<dbReference type="Gene3D" id="3.40.50.150">
    <property type="entry name" value="Vaccinia Virus protein VP39"/>
    <property type="match status" value="1"/>
</dbReference>
<feature type="compositionally biased region" description="Low complexity" evidence="2">
    <location>
        <begin position="127"/>
        <end position="144"/>
    </location>
</feature>
<name>A0A937UPS7_9ACTN</name>
<evidence type="ECO:0000313" key="5">
    <source>
        <dbReference type="Proteomes" id="UP000604475"/>
    </source>
</evidence>
<accession>A0A937UPS7</accession>